<evidence type="ECO:0000313" key="8">
    <source>
        <dbReference type="Proteomes" id="UP001601992"/>
    </source>
</evidence>
<dbReference type="SUPFAM" id="SSF53850">
    <property type="entry name" value="Periplasmic binding protein-like II"/>
    <property type="match status" value="1"/>
</dbReference>
<gene>
    <name evidence="7" type="ORF">ACFYXQ_38790</name>
</gene>
<name>A0ABW6SBP5_9NOCA</name>
<keyword evidence="8" id="KW-1185">Reference proteome</keyword>
<dbReference type="SUPFAM" id="SSF46785">
    <property type="entry name" value="Winged helix' DNA-binding domain"/>
    <property type="match status" value="1"/>
</dbReference>
<sequence>MELRDIEIFLTLAKELHFGRTAERLRITPARVSQSIKKQERRIGGPLFDRTTRAVRLTPVGEQLHRELDAGYRQIVDGIEAASVAVRGTTGTLTLGCMGPYPFGRASLVDAIELFQSRHPKARMQYREIQPSAPLDSLRCGEVDVALVWLPVHEPDLTVGPVTHISRVWLMVDANHPFAQRVSVCLEDLGDCTVVAGSSIPRYMEQALNPYHTPSGRPIARGPVMSTWQQVLYTVASGRCVAGVVEEVADHYPWPSLAFIPVRDAPPCRFALIWRTAAETPLIRAFARTVSPAGATHGDPGAPVRP</sequence>
<dbReference type="Gene3D" id="1.10.10.10">
    <property type="entry name" value="Winged helix-like DNA-binding domain superfamily/Winged helix DNA-binding domain"/>
    <property type="match status" value="1"/>
</dbReference>
<dbReference type="InterPro" id="IPR036388">
    <property type="entry name" value="WH-like_DNA-bd_sf"/>
</dbReference>
<dbReference type="InterPro" id="IPR036390">
    <property type="entry name" value="WH_DNA-bd_sf"/>
</dbReference>
<dbReference type="RefSeq" id="WP_051194072.1">
    <property type="nucleotide sequence ID" value="NZ_JBIAQY010000021.1"/>
</dbReference>
<dbReference type="PANTHER" id="PTHR30346">
    <property type="entry name" value="TRANSCRIPTIONAL DUAL REGULATOR HCAR-RELATED"/>
    <property type="match status" value="1"/>
</dbReference>
<keyword evidence="3" id="KW-0238">DNA-binding</keyword>
<dbReference type="Proteomes" id="UP001601992">
    <property type="component" value="Unassembled WGS sequence"/>
</dbReference>
<comment type="caution">
    <text evidence="7">The sequence shown here is derived from an EMBL/GenBank/DDBJ whole genome shotgun (WGS) entry which is preliminary data.</text>
</comment>
<dbReference type="PANTHER" id="PTHR30346:SF0">
    <property type="entry name" value="HCA OPERON TRANSCRIPTIONAL ACTIVATOR HCAR"/>
    <property type="match status" value="1"/>
</dbReference>
<evidence type="ECO:0000256" key="1">
    <source>
        <dbReference type="ARBA" id="ARBA00009437"/>
    </source>
</evidence>
<evidence type="ECO:0000256" key="3">
    <source>
        <dbReference type="ARBA" id="ARBA00023125"/>
    </source>
</evidence>
<dbReference type="Gene3D" id="3.40.190.10">
    <property type="entry name" value="Periplasmic binding protein-like II"/>
    <property type="match status" value="2"/>
</dbReference>
<dbReference type="Pfam" id="PF03466">
    <property type="entry name" value="LysR_substrate"/>
    <property type="match status" value="1"/>
</dbReference>
<evidence type="ECO:0000259" key="6">
    <source>
        <dbReference type="PROSITE" id="PS50931"/>
    </source>
</evidence>
<dbReference type="EMBL" id="JBIAQY010000021">
    <property type="protein sequence ID" value="MFF3573722.1"/>
    <property type="molecule type" value="Genomic_DNA"/>
</dbReference>
<proteinExistence type="inferred from homology"/>
<evidence type="ECO:0000256" key="4">
    <source>
        <dbReference type="ARBA" id="ARBA00023159"/>
    </source>
</evidence>
<evidence type="ECO:0000313" key="7">
    <source>
        <dbReference type="EMBL" id="MFF3573722.1"/>
    </source>
</evidence>
<keyword evidence="5" id="KW-0804">Transcription</keyword>
<dbReference type="PROSITE" id="PS50931">
    <property type="entry name" value="HTH_LYSR"/>
    <property type="match status" value="1"/>
</dbReference>
<organism evidence="7 8">
    <name type="scientific">Nocardia jiangxiensis</name>
    <dbReference type="NCBI Taxonomy" id="282685"/>
    <lineage>
        <taxon>Bacteria</taxon>
        <taxon>Bacillati</taxon>
        <taxon>Actinomycetota</taxon>
        <taxon>Actinomycetes</taxon>
        <taxon>Mycobacteriales</taxon>
        <taxon>Nocardiaceae</taxon>
        <taxon>Nocardia</taxon>
    </lineage>
</organism>
<dbReference type="Pfam" id="PF00126">
    <property type="entry name" value="HTH_1"/>
    <property type="match status" value="1"/>
</dbReference>
<evidence type="ECO:0000256" key="5">
    <source>
        <dbReference type="ARBA" id="ARBA00023163"/>
    </source>
</evidence>
<keyword evidence="2" id="KW-0805">Transcription regulation</keyword>
<protein>
    <submittedName>
        <fullName evidence="7">LysR family transcriptional regulator</fullName>
    </submittedName>
</protein>
<evidence type="ECO:0000256" key="2">
    <source>
        <dbReference type="ARBA" id="ARBA00023015"/>
    </source>
</evidence>
<reference evidence="7 8" key="1">
    <citation type="submission" date="2024-10" db="EMBL/GenBank/DDBJ databases">
        <title>The Natural Products Discovery Center: Release of the First 8490 Sequenced Strains for Exploring Actinobacteria Biosynthetic Diversity.</title>
        <authorList>
            <person name="Kalkreuter E."/>
            <person name="Kautsar S.A."/>
            <person name="Yang D."/>
            <person name="Bader C.D."/>
            <person name="Teijaro C.N."/>
            <person name="Fluegel L."/>
            <person name="Davis C.M."/>
            <person name="Simpson J.R."/>
            <person name="Lauterbach L."/>
            <person name="Steele A.D."/>
            <person name="Gui C."/>
            <person name="Meng S."/>
            <person name="Li G."/>
            <person name="Viehrig K."/>
            <person name="Ye F."/>
            <person name="Su P."/>
            <person name="Kiefer A.F."/>
            <person name="Nichols A."/>
            <person name="Cepeda A.J."/>
            <person name="Yan W."/>
            <person name="Fan B."/>
            <person name="Jiang Y."/>
            <person name="Adhikari A."/>
            <person name="Zheng C.-J."/>
            <person name="Schuster L."/>
            <person name="Cowan T.M."/>
            <person name="Smanski M.J."/>
            <person name="Chevrette M.G."/>
            <person name="De Carvalho L.P.S."/>
            <person name="Shen B."/>
        </authorList>
    </citation>
    <scope>NUCLEOTIDE SEQUENCE [LARGE SCALE GENOMIC DNA]</scope>
    <source>
        <strain evidence="7 8">NPDC002593</strain>
    </source>
</reference>
<dbReference type="InterPro" id="IPR000847">
    <property type="entry name" value="LysR_HTH_N"/>
</dbReference>
<comment type="similarity">
    <text evidence="1">Belongs to the LysR transcriptional regulatory family.</text>
</comment>
<keyword evidence="4" id="KW-0010">Activator</keyword>
<dbReference type="InterPro" id="IPR005119">
    <property type="entry name" value="LysR_subst-bd"/>
</dbReference>
<accession>A0ABW6SBP5</accession>
<feature type="domain" description="HTH lysR-type" evidence="6">
    <location>
        <begin position="1"/>
        <end position="58"/>
    </location>
</feature>